<dbReference type="Proteomes" id="UP000662111">
    <property type="component" value="Unassembled WGS sequence"/>
</dbReference>
<feature type="transmembrane region" description="Helical" evidence="1">
    <location>
        <begin position="56"/>
        <end position="78"/>
    </location>
</feature>
<organism evidence="2 3">
    <name type="scientific">Ornithinimicrobium pekingense</name>
    <dbReference type="NCBI Taxonomy" id="384677"/>
    <lineage>
        <taxon>Bacteria</taxon>
        <taxon>Bacillati</taxon>
        <taxon>Actinomycetota</taxon>
        <taxon>Actinomycetes</taxon>
        <taxon>Micrococcales</taxon>
        <taxon>Ornithinimicrobiaceae</taxon>
        <taxon>Ornithinimicrobium</taxon>
    </lineage>
</organism>
<feature type="transmembrane region" description="Helical" evidence="1">
    <location>
        <begin position="117"/>
        <end position="136"/>
    </location>
</feature>
<protein>
    <recommendedName>
        <fullName evidence="4">DUF998 domain-containing protein</fullName>
    </recommendedName>
</protein>
<evidence type="ECO:0000313" key="3">
    <source>
        <dbReference type="Proteomes" id="UP000662111"/>
    </source>
</evidence>
<gene>
    <name evidence="2" type="ORF">GCM10011509_15480</name>
</gene>
<accession>A0ABQ2FA84</accession>
<keyword evidence="1" id="KW-0812">Transmembrane</keyword>
<evidence type="ECO:0008006" key="4">
    <source>
        <dbReference type="Google" id="ProtNLM"/>
    </source>
</evidence>
<dbReference type="EMBL" id="BMLB01000003">
    <property type="protein sequence ID" value="GGK67996.1"/>
    <property type="molecule type" value="Genomic_DNA"/>
</dbReference>
<keyword evidence="1" id="KW-0472">Membrane</keyword>
<keyword evidence="3" id="KW-1185">Reference proteome</keyword>
<dbReference type="RefSeq" id="WP_022921589.1">
    <property type="nucleotide sequence ID" value="NZ_BMLB01000003.1"/>
</dbReference>
<name>A0ABQ2FA84_9MICO</name>
<comment type="caution">
    <text evidence="2">The sequence shown here is derived from an EMBL/GenBank/DDBJ whole genome shotgun (WGS) entry which is preliminary data.</text>
</comment>
<evidence type="ECO:0000313" key="2">
    <source>
        <dbReference type="EMBL" id="GGK67996.1"/>
    </source>
</evidence>
<keyword evidence="1" id="KW-1133">Transmembrane helix</keyword>
<proteinExistence type="predicted"/>
<sequence length="143" mass="14986">MVLRPVRAVRATVVALEAVVALSALGGGGSMIADPRGAMGLPTWMRERLPVVDTWLVPGVALVVCNGVLPTVTAVAEVRGRAWPREWGHVTAGAVLLAWPVGETALFGYPLEGEPRWLRPGVAGAGVALVVLGLLLRRAADLR</sequence>
<evidence type="ECO:0000256" key="1">
    <source>
        <dbReference type="SAM" id="Phobius"/>
    </source>
</evidence>
<feature type="transmembrane region" description="Helical" evidence="1">
    <location>
        <begin position="90"/>
        <end position="111"/>
    </location>
</feature>
<reference evidence="3" key="1">
    <citation type="journal article" date="2019" name="Int. J. Syst. Evol. Microbiol.">
        <title>The Global Catalogue of Microorganisms (GCM) 10K type strain sequencing project: providing services to taxonomists for standard genome sequencing and annotation.</title>
        <authorList>
            <consortium name="The Broad Institute Genomics Platform"/>
            <consortium name="The Broad Institute Genome Sequencing Center for Infectious Disease"/>
            <person name="Wu L."/>
            <person name="Ma J."/>
        </authorList>
    </citation>
    <scope>NUCLEOTIDE SEQUENCE [LARGE SCALE GENOMIC DNA]</scope>
    <source>
        <strain evidence="3">CGMCC 1.5362</strain>
    </source>
</reference>